<accession>A0A8J6DYB6</accession>
<dbReference type="PANTHER" id="PTHR13814:SF10">
    <property type="entry name" value="FETUIN-B"/>
    <property type="match status" value="1"/>
</dbReference>
<keyword evidence="3" id="KW-0325">Glycoprotein</keyword>
<dbReference type="InterPro" id="IPR050735">
    <property type="entry name" value="Kininogen_Fetuin_HRG"/>
</dbReference>
<name>A0A8J6DYB6_GALPY</name>
<evidence type="ECO:0000256" key="3">
    <source>
        <dbReference type="ARBA" id="ARBA00023180"/>
    </source>
</evidence>
<reference evidence="5" key="1">
    <citation type="journal article" date="2021" name="Evol. Appl.">
        <title>The genome of the Pyrenean desman and the effects of bottlenecks and inbreeding on the genomic landscape of an endangered species.</title>
        <authorList>
            <person name="Escoda L."/>
            <person name="Castresana J."/>
        </authorList>
    </citation>
    <scope>NUCLEOTIDE SEQUENCE</scope>
    <source>
        <strain evidence="5">IBE-C5619</strain>
    </source>
</reference>
<evidence type="ECO:0000313" key="6">
    <source>
        <dbReference type="Proteomes" id="UP000700334"/>
    </source>
</evidence>
<dbReference type="Proteomes" id="UP000700334">
    <property type="component" value="Unassembled WGS sequence"/>
</dbReference>
<dbReference type="GO" id="GO:0004869">
    <property type="term" value="F:cysteine-type endopeptidase inhibitor activity"/>
    <property type="evidence" value="ECO:0007669"/>
    <property type="project" value="InterPro"/>
</dbReference>
<sequence length="93" mass="10035">MCPDCPSPSDLSNPKVLEAATESLAKFNRESPSKQYSVVKVTRASSQVRLNAHGHYSNRESPMWSVGPTLRGGWQPCPLVSSLSGSDARSAVF</sequence>
<dbReference type="CDD" id="cd00042">
    <property type="entry name" value="CY"/>
    <property type="match status" value="1"/>
</dbReference>
<keyword evidence="6" id="KW-1185">Reference proteome</keyword>
<dbReference type="OrthoDB" id="9941887at2759"/>
<dbReference type="InterPro" id="IPR000010">
    <property type="entry name" value="Cystatin_dom"/>
</dbReference>
<proteinExistence type="predicted"/>
<dbReference type="GO" id="GO:0007339">
    <property type="term" value="P:binding of sperm to zona pellucida"/>
    <property type="evidence" value="ECO:0007669"/>
    <property type="project" value="TreeGrafter"/>
</dbReference>
<evidence type="ECO:0000313" key="5">
    <source>
        <dbReference type="EMBL" id="KAG8525006.1"/>
    </source>
</evidence>
<comment type="caution">
    <text evidence="5">The sequence shown here is derived from an EMBL/GenBank/DDBJ whole genome shotgun (WGS) entry which is preliminary data.</text>
</comment>
<feature type="non-terminal residue" evidence="5">
    <location>
        <position position="93"/>
    </location>
</feature>
<feature type="domain" description="Cystatin" evidence="4">
    <location>
        <begin position="5"/>
        <end position="48"/>
    </location>
</feature>
<dbReference type="AlphaFoldDB" id="A0A8J6DYB6"/>
<dbReference type="GO" id="GO:0005576">
    <property type="term" value="C:extracellular region"/>
    <property type="evidence" value="ECO:0007669"/>
    <property type="project" value="TreeGrafter"/>
</dbReference>
<dbReference type="InterPro" id="IPR046350">
    <property type="entry name" value="Cystatin_sf"/>
</dbReference>
<dbReference type="GO" id="GO:0008191">
    <property type="term" value="F:metalloendopeptidase inhibitor activity"/>
    <property type="evidence" value="ECO:0007669"/>
    <property type="project" value="TreeGrafter"/>
</dbReference>
<dbReference type="Gene3D" id="3.10.450.10">
    <property type="match status" value="1"/>
</dbReference>
<evidence type="ECO:0000256" key="2">
    <source>
        <dbReference type="ARBA" id="ARBA00023157"/>
    </source>
</evidence>
<protein>
    <submittedName>
        <fullName evidence="5">Fetuin-B</fullName>
    </submittedName>
</protein>
<keyword evidence="1" id="KW-0732">Signal</keyword>
<dbReference type="PANTHER" id="PTHR13814">
    <property type="entry name" value="FETUIN"/>
    <property type="match status" value="1"/>
</dbReference>
<dbReference type="SUPFAM" id="SSF54403">
    <property type="entry name" value="Cystatin/monellin"/>
    <property type="match status" value="1"/>
</dbReference>
<gene>
    <name evidence="5" type="ORF">J0S82_014251</name>
</gene>
<dbReference type="Pfam" id="PF00031">
    <property type="entry name" value="Cystatin"/>
    <property type="match status" value="1"/>
</dbReference>
<keyword evidence="2" id="KW-1015">Disulfide bond</keyword>
<evidence type="ECO:0000256" key="1">
    <source>
        <dbReference type="ARBA" id="ARBA00022729"/>
    </source>
</evidence>
<dbReference type="EMBL" id="JAGFMF010010743">
    <property type="protein sequence ID" value="KAG8525006.1"/>
    <property type="molecule type" value="Genomic_DNA"/>
</dbReference>
<organism evidence="5 6">
    <name type="scientific">Galemys pyrenaicus</name>
    <name type="common">Iberian desman</name>
    <name type="synonym">Pyrenean desman</name>
    <dbReference type="NCBI Taxonomy" id="202257"/>
    <lineage>
        <taxon>Eukaryota</taxon>
        <taxon>Metazoa</taxon>
        <taxon>Chordata</taxon>
        <taxon>Craniata</taxon>
        <taxon>Vertebrata</taxon>
        <taxon>Euteleostomi</taxon>
        <taxon>Mammalia</taxon>
        <taxon>Eutheria</taxon>
        <taxon>Laurasiatheria</taxon>
        <taxon>Eulipotyphla</taxon>
        <taxon>Talpidae</taxon>
        <taxon>Galemys</taxon>
    </lineage>
</organism>
<evidence type="ECO:0000259" key="4">
    <source>
        <dbReference type="Pfam" id="PF00031"/>
    </source>
</evidence>